<dbReference type="InterPro" id="IPR033471">
    <property type="entry name" value="DIRP"/>
</dbReference>
<dbReference type="GO" id="GO:0006351">
    <property type="term" value="P:DNA-templated transcription"/>
    <property type="evidence" value="ECO:0007669"/>
    <property type="project" value="InterPro"/>
</dbReference>
<dbReference type="EMBL" id="CAJNOC010001279">
    <property type="protein sequence ID" value="CAF0851001.1"/>
    <property type="molecule type" value="Genomic_DNA"/>
</dbReference>
<reference evidence="5" key="1">
    <citation type="submission" date="2021-02" db="EMBL/GenBank/DDBJ databases">
        <authorList>
            <person name="Nowell W R."/>
        </authorList>
    </citation>
    <scope>NUCLEOTIDE SEQUENCE</scope>
    <source>
        <strain evidence="5">Ploen Becks lab</strain>
    </source>
</reference>
<dbReference type="OrthoDB" id="2339771at2759"/>
<dbReference type="PANTHER" id="PTHR21689">
    <property type="entry name" value="LIN-9"/>
    <property type="match status" value="1"/>
</dbReference>
<evidence type="ECO:0000256" key="3">
    <source>
        <dbReference type="ARBA" id="ARBA00023242"/>
    </source>
</evidence>
<sequence>MSNLNPNLDDNKTQIIKKLSNFLKLPKAQRWICCEWFYSDIDRVIFESENDFSLCIKQSFPRLKAQKLTRKQWCMIRSLIGKPRRCSDAFFQEERQMLEEKREKIRLIQQRKISEAELIDLKDLPQEIPVTLSIGHRVYTHICHPEEGVFLGTIAAVDPVEHSYRVVFDRSSIGSLTVHDYEIKSVTPVQTIPIRAYIQTYRPKTSQSNSLPGPSNLNISLNKTSNLISNLDEQSNSDFLITGLFNSPLKLSGLSNLKINETQSGQLGGFPIHLLLTITRLHKILCVKKENIKKLNDLNVQAECVKARNENYSREFQTSYSEVLGELDKLNKDLNEYLIGLQSYCEEAAHESKLDQDLGVFDLKNHYMKKSAELVNSLNKDRIEDDLNKINLNESSESIGNEWLESKVKSSHLSNLIISMSSIMMQLRDYSQSADKQLNLKNCEQTSTPFMSFCTKSLNESVNDIKNSLKSASNVELFEDKVQVHLNHIQSVLCNYNRLHAFNCEIENRLEQE</sequence>
<evidence type="ECO:0000259" key="4">
    <source>
        <dbReference type="SMART" id="SM01135"/>
    </source>
</evidence>
<keyword evidence="3" id="KW-0539">Nucleus</keyword>
<dbReference type="Proteomes" id="UP000663879">
    <property type="component" value="Unassembled WGS sequence"/>
</dbReference>
<dbReference type="PANTHER" id="PTHR21689:SF2">
    <property type="entry name" value="PROTEIN LIN-9 HOMOLOG"/>
    <property type="match status" value="1"/>
</dbReference>
<accession>A0A813WE94</accession>
<comment type="caution">
    <text evidence="5">The sequence shown here is derived from an EMBL/GenBank/DDBJ whole genome shotgun (WGS) entry which is preliminary data.</text>
</comment>
<evidence type="ECO:0000256" key="1">
    <source>
        <dbReference type="ARBA" id="ARBA00004123"/>
    </source>
</evidence>
<dbReference type="Pfam" id="PF06584">
    <property type="entry name" value="DIRP"/>
    <property type="match status" value="1"/>
</dbReference>
<protein>
    <recommendedName>
        <fullName evidence="4">DIRP domain-containing protein</fullName>
    </recommendedName>
</protein>
<evidence type="ECO:0000313" key="6">
    <source>
        <dbReference type="Proteomes" id="UP000663879"/>
    </source>
</evidence>
<gene>
    <name evidence="5" type="ORF">OXX778_LOCUS8950</name>
</gene>
<organism evidence="5 6">
    <name type="scientific">Brachionus calyciflorus</name>
    <dbReference type="NCBI Taxonomy" id="104777"/>
    <lineage>
        <taxon>Eukaryota</taxon>
        <taxon>Metazoa</taxon>
        <taxon>Spiralia</taxon>
        <taxon>Gnathifera</taxon>
        <taxon>Rotifera</taxon>
        <taxon>Eurotatoria</taxon>
        <taxon>Monogononta</taxon>
        <taxon>Pseudotrocha</taxon>
        <taxon>Ploima</taxon>
        <taxon>Brachionidae</taxon>
        <taxon>Brachionus</taxon>
    </lineage>
</organism>
<dbReference type="GO" id="GO:0003677">
    <property type="term" value="F:DNA binding"/>
    <property type="evidence" value="ECO:0007669"/>
    <property type="project" value="TreeGrafter"/>
</dbReference>
<evidence type="ECO:0000313" key="5">
    <source>
        <dbReference type="EMBL" id="CAF0851001.1"/>
    </source>
</evidence>
<proteinExistence type="inferred from homology"/>
<dbReference type="SMART" id="SM01135">
    <property type="entry name" value="DIRP"/>
    <property type="match status" value="1"/>
</dbReference>
<dbReference type="GO" id="GO:0005654">
    <property type="term" value="C:nucleoplasm"/>
    <property type="evidence" value="ECO:0007669"/>
    <property type="project" value="TreeGrafter"/>
</dbReference>
<evidence type="ECO:0000256" key="2">
    <source>
        <dbReference type="ARBA" id="ARBA00006732"/>
    </source>
</evidence>
<dbReference type="Pfam" id="PF19438">
    <property type="entry name" value="LIN9_C"/>
    <property type="match status" value="1"/>
</dbReference>
<dbReference type="InterPro" id="IPR010561">
    <property type="entry name" value="LIN-9/ALY1"/>
</dbReference>
<feature type="domain" description="DIRP" evidence="4">
    <location>
        <begin position="37"/>
        <end position="144"/>
    </location>
</feature>
<dbReference type="InterPro" id="IPR045831">
    <property type="entry name" value="LIN9_C"/>
</dbReference>
<name>A0A813WE94_9BILA</name>
<dbReference type="GO" id="GO:0051726">
    <property type="term" value="P:regulation of cell cycle"/>
    <property type="evidence" value="ECO:0007669"/>
    <property type="project" value="TreeGrafter"/>
</dbReference>
<keyword evidence="6" id="KW-1185">Reference proteome</keyword>
<comment type="similarity">
    <text evidence="2">Belongs to the lin-9 family.</text>
</comment>
<dbReference type="AlphaFoldDB" id="A0A813WE94"/>
<dbReference type="GO" id="GO:0006357">
    <property type="term" value="P:regulation of transcription by RNA polymerase II"/>
    <property type="evidence" value="ECO:0007669"/>
    <property type="project" value="TreeGrafter"/>
</dbReference>
<comment type="subcellular location">
    <subcellularLocation>
        <location evidence="1">Nucleus</location>
    </subcellularLocation>
</comment>
<dbReference type="GO" id="GO:0017053">
    <property type="term" value="C:transcription repressor complex"/>
    <property type="evidence" value="ECO:0007669"/>
    <property type="project" value="InterPro"/>
</dbReference>